<dbReference type="SUPFAM" id="SSF48403">
    <property type="entry name" value="Ankyrin repeat"/>
    <property type="match status" value="1"/>
</dbReference>
<proteinExistence type="predicted"/>
<dbReference type="PROSITE" id="PS50297">
    <property type="entry name" value="ANK_REP_REGION"/>
    <property type="match status" value="1"/>
</dbReference>
<dbReference type="PANTHER" id="PTHR24178">
    <property type="entry name" value="MOLTING PROTEIN MLT-4"/>
    <property type="match status" value="1"/>
</dbReference>
<evidence type="ECO:0000256" key="1">
    <source>
        <dbReference type="ARBA" id="ARBA00022737"/>
    </source>
</evidence>
<reference evidence="5 6" key="1">
    <citation type="journal article" date="2013" name="PLoS Genet.">
        <title>Plant-symbiotic fungi as chemical engineers: Multi-genome analysis of the Clavicipitaceae reveals dynamics of alkaloid loci.</title>
        <authorList>
            <person name="Schardl C.L."/>
            <person name="Young C.A."/>
            <person name="Hesse U."/>
            <person name="Amyotte S.G."/>
            <person name="Andreeva K."/>
            <person name="Calie P.J."/>
            <person name="Fleetwood D.J."/>
            <person name="Haws D.C."/>
            <person name="Moore N."/>
            <person name="Oeser B."/>
            <person name="Panaccione D.G."/>
            <person name="Schweri K.K."/>
            <person name="Voisey C.R."/>
            <person name="Farman M.L."/>
            <person name="Jaromczyk J.W."/>
            <person name="Roe B.A."/>
            <person name="O'Sullivan D.M."/>
            <person name="Scott B."/>
            <person name="Tudzynski P."/>
            <person name="An Z."/>
            <person name="Arnaoudova E.G."/>
            <person name="Bullock C.T."/>
            <person name="Charlton N.D."/>
            <person name="Chen L."/>
            <person name="Cox M."/>
            <person name="Dinkins R.D."/>
            <person name="Florea S."/>
            <person name="Glenn A.E."/>
            <person name="Gordon A."/>
            <person name="Gueldener U."/>
            <person name="Harris D.R."/>
            <person name="Hollin W."/>
            <person name="Jaromczyk J."/>
            <person name="Johnson R.D."/>
            <person name="Khan A.K."/>
            <person name="Leistner E."/>
            <person name="Leuchtmann A."/>
            <person name="Li C."/>
            <person name="Liu J."/>
            <person name="Liu J."/>
            <person name="Liu M."/>
            <person name="Mace W."/>
            <person name="Machado C."/>
            <person name="Nagabhyru P."/>
            <person name="Pan J."/>
            <person name="Schmid J."/>
            <person name="Sugawara K."/>
            <person name="Steiner U."/>
            <person name="Takach J.E."/>
            <person name="Tanaka E."/>
            <person name="Webb J.S."/>
            <person name="Wilson E.V."/>
            <person name="Wiseman J.L."/>
            <person name="Yoshida R."/>
            <person name="Zeng Z."/>
        </authorList>
    </citation>
    <scope>NUCLEOTIDE SEQUENCE [LARGE SCALE GENOMIC DNA]</scope>
    <source>
        <strain evidence="5 6">20.1</strain>
    </source>
</reference>
<protein>
    <recommendedName>
        <fullName evidence="4">F-box domain-containing protein</fullName>
    </recommendedName>
</protein>
<dbReference type="Proteomes" id="UP000016801">
    <property type="component" value="Unassembled WGS sequence"/>
</dbReference>
<evidence type="ECO:0000256" key="3">
    <source>
        <dbReference type="PROSITE-ProRule" id="PRU00023"/>
    </source>
</evidence>
<evidence type="ECO:0000313" key="5">
    <source>
        <dbReference type="EMBL" id="CCE31781.1"/>
    </source>
</evidence>
<dbReference type="InterPro" id="IPR036047">
    <property type="entry name" value="F-box-like_dom_sf"/>
</dbReference>
<feature type="domain" description="F-box" evidence="4">
    <location>
        <begin position="25"/>
        <end position="66"/>
    </location>
</feature>
<dbReference type="OrthoDB" id="195446at2759"/>
<dbReference type="STRING" id="1111077.M1W2D6"/>
<dbReference type="VEuPathDB" id="FungiDB:CPUR_05636"/>
<comment type="caution">
    <text evidence="5">The sequence shown here is derived from an EMBL/GenBank/DDBJ whole genome shotgun (WGS) entry which is preliminary data.</text>
</comment>
<feature type="repeat" description="ANK" evidence="3">
    <location>
        <begin position="270"/>
        <end position="302"/>
    </location>
</feature>
<keyword evidence="2 3" id="KW-0040">ANK repeat</keyword>
<dbReference type="EMBL" id="CAGA01000034">
    <property type="protein sequence ID" value="CCE31781.1"/>
    <property type="molecule type" value="Genomic_DNA"/>
</dbReference>
<dbReference type="Pfam" id="PF12937">
    <property type="entry name" value="F-box-like"/>
    <property type="match status" value="1"/>
</dbReference>
<dbReference type="AlphaFoldDB" id="M1W2D6"/>
<dbReference type="SMART" id="SM00248">
    <property type="entry name" value="ANK"/>
    <property type="match status" value="4"/>
</dbReference>
<gene>
    <name evidence="5" type="ORF">CPUR_05636</name>
</gene>
<sequence>MDSAAREARLTAREREPDESRCLMALLPPETKIQIMSYISTQQSLSRLGQSCRAWYGPATQELYTRDAKEHGSFAMKWMAAHAVDEQTTDSAIRTLEVSRRWGGQIDAVHRGLREWESLRGTSQSSDGDLYETSTALQFAVFLGNLRLTKTLLDMKASLRTTGSTLLLNSMGSEEVLLRFTDFQEMFEEDPFDSAFPIFLAFLQSDSDMCKLLIEHGAGREAMILGPDTNPKVMSILHFAAADRTTDYRQWQCLFHEFREHIDEPWPRRDALTPLHIALMVGCTQGMEMAVEYGADKEARDGFSRTPLSVGIKGIPHDEDSDPGTSDDRTMCFRKFVELGANVNPEGDSVLVLAVQYYAPFAFDYPLMRHLIYFLLDHHADIHGTLGPQNTNVLNEIIKTMNHIKDQDPPTQELLKELLIDLVDRGFNLTTPAPGLPSPLYLVFVNDDEIEKWLLDLLCEKGATIHEHEVDSAFRTWCQASVMWKTNEYDAWWQHQGQEDEIFRKWCEHPYNAWWWQHVKQISLQTVTEAYEIAFNRNRQLYDILTHLPLPAPPDDDRFIDVAFESEHLWSWRVVVQREYEDDLLAAFYFDEDENMIHSTVRKYHAHSCYSAADAILDVLHLRDQGVDIKEQNELTQTPLELLLRLGSPKDDYMEFVAFLDEEMRKQCGQDDDIE</sequence>
<keyword evidence="1" id="KW-0677">Repeat</keyword>
<evidence type="ECO:0000313" key="6">
    <source>
        <dbReference type="Proteomes" id="UP000016801"/>
    </source>
</evidence>
<evidence type="ECO:0000259" key="4">
    <source>
        <dbReference type="Pfam" id="PF12937"/>
    </source>
</evidence>
<dbReference type="HOGENOM" id="CLU_014359_0_0_1"/>
<dbReference type="PROSITE" id="PS50088">
    <property type="entry name" value="ANK_REPEAT"/>
    <property type="match status" value="1"/>
</dbReference>
<keyword evidence="6" id="KW-1185">Reference proteome</keyword>
<evidence type="ECO:0000256" key="2">
    <source>
        <dbReference type="ARBA" id="ARBA00023043"/>
    </source>
</evidence>
<name>M1W2D6_CLAP2</name>
<dbReference type="Gene3D" id="1.25.40.20">
    <property type="entry name" value="Ankyrin repeat-containing domain"/>
    <property type="match status" value="1"/>
</dbReference>
<organism evidence="5 6">
    <name type="scientific">Claviceps purpurea (strain 20.1)</name>
    <name type="common">Ergot fungus</name>
    <name type="synonym">Sphacelia segetum</name>
    <dbReference type="NCBI Taxonomy" id="1111077"/>
    <lineage>
        <taxon>Eukaryota</taxon>
        <taxon>Fungi</taxon>
        <taxon>Dikarya</taxon>
        <taxon>Ascomycota</taxon>
        <taxon>Pezizomycotina</taxon>
        <taxon>Sordariomycetes</taxon>
        <taxon>Hypocreomycetidae</taxon>
        <taxon>Hypocreales</taxon>
        <taxon>Clavicipitaceae</taxon>
        <taxon>Claviceps</taxon>
    </lineage>
</organism>
<dbReference type="SUPFAM" id="SSF81383">
    <property type="entry name" value="F-box domain"/>
    <property type="match status" value="1"/>
</dbReference>
<dbReference type="InterPro" id="IPR036770">
    <property type="entry name" value="Ankyrin_rpt-contain_sf"/>
</dbReference>
<dbReference type="InterPro" id="IPR002110">
    <property type="entry name" value="Ankyrin_rpt"/>
</dbReference>
<dbReference type="PANTHER" id="PTHR24178:SF41">
    <property type="entry name" value="ANKYRIN-2 ISOFORM X1"/>
    <property type="match status" value="1"/>
</dbReference>
<dbReference type="InterPro" id="IPR001810">
    <property type="entry name" value="F-box_dom"/>
</dbReference>
<accession>M1W2D6</accession>
<dbReference type="CDD" id="cd09917">
    <property type="entry name" value="F-box_SF"/>
    <property type="match status" value="1"/>
</dbReference>